<dbReference type="GO" id="GO:0005525">
    <property type="term" value="F:GTP binding"/>
    <property type="evidence" value="ECO:0007669"/>
    <property type="project" value="InterPro"/>
</dbReference>
<dbReference type="Gene3D" id="3.40.50.300">
    <property type="entry name" value="P-loop containing nucleotide triphosphate hydrolases"/>
    <property type="match status" value="1"/>
</dbReference>
<dbReference type="SUPFAM" id="SSF52540">
    <property type="entry name" value="P-loop containing nucleoside triphosphate hydrolases"/>
    <property type="match status" value="1"/>
</dbReference>
<dbReference type="CDD" id="cd00882">
    <property type="entry name" value="Ras_like_GTPase"/>
    <property type="match status" value="1"/>
</dbReference>
<evidence type="ECO:0000256" key="1">
    <source>
        <dbReference type="SAM" id="Coils"/>
    </source>
</evidence>
<dbReference type="AlphaFoldDB" id="A0AAJ0I7M7"/>
<proteinExistence type="predicted"/>
<keyword evidence="5" id="KW-1185">Reference proteome</keyword>
<evidence type="ECO:0000313" key="4">
    <source>
        <dbReference type="EMBL" id="KAK3492196.1"/>
    </source>
</evidence>
<dbReference type="InterPro" id="IPR027417">
    <property type="entry name" value="P-loop_NTPase"/>
</dbReference>
<feature type="coiled-coil region" evidence="1">
    <location>
        <begin position="231"/>
        <end position="292"/>
    </location>
</feature>
<dbReference type="Pfam" id="PF01926">
    <property type="entry name" value="MMR_HSR1"/>
    <property type="match status" value="1"/>
</dbReference>
<dbReference type="GeneID" id="87869898"/>
<sequence>MPTISESQHATKFDPRPTDIIVAVMGMTGSGKSTFISHCMGVDLGIVGHGLQGYTQAVDFYMFPHSESVNVYLVDTPGFDDTNLTDSDVLKAIGTWMGDAYKKDIKLNGIIYLHRITDPRMVGSAKKNLFIFKKLCGPNALKNVTLATTMWEAVSQSDGERREHELLATQEFWGFMRSNGAKVERHYNNRESAMQILSKFFTEEQVVTAMQEELVNGGKQLLDTQAGMELNSEYRKMEEKLKRELQSTVAELKEAQKKKDDESTVMILEECRKQVEDQLAHILQERDQLKVTLAKMIATSTLPIVRAPGSFDDKARRPSNTGNAGQAEAGRPASPYLDPRASGMWQGMEVPARGRAPAPPYQPDEQPIHRCERSPAPSDAGRTPRRRDLLRAMFGIGPRLVVPGQ</sequence>
<dbReference type="EMBL" id="JAULSX010000004">
    <property type="protein sequence ID" value="KAK3492196.1"/>
    <property type="molecule type" value="Genomic_DNA"/>
</dbReference>
<organism evidence="4 5">
    <name type="scientific">Neurospora hispaniola</name>
    <dbReference type="NCBI Taxonomy" id="588809"/>
    <lineage>
        <taxon>Eukaryota</taxon>
        <taxon>Fungi</taxon>
        <taxon>Dikarya</taxon>
        <taxon>Ascomycota</taxon>
        <taxon>Pezizomycotina</taxon>
        <taxon>Sordariomycetes</taxon>
        <taxon>Sordariomycetidae</taxon>
        <taxon>Sordariales</taxon>
        <taxon>Sordariaceae</taxon>
        <taxon>Neurospora</taxon>
    </lineage>
</organism>
<dbReference type="Proteomes" id="UP001285908">
    <property type="component" value="Unassembled WGS sequence"/>
</dbReference>
<accession>A0AAJ0I7M7</accession>
<dbReference type="RefSeq" id="XP_062692654.1">
    <property type="nucleotide sequence ID" value="XM_062832276.1"/>
</dbReference>
<gene>
    <name evidence="4" type="ORF">B0T23DRAFT_136126</name>
</gene>
<evidence type="ECO:0000256" key="2">
    <source>
        <dbReference type="SAM" id="MobiDB-lite"/>
    </source>
</evidence>
<keyword evidence="4" id="KW-0378">Hydrolase</keyword>
<comment type="caution">
    <text evidence="4">The sequence shown here is derived from an EMBL/GenBank/DDBJ whole genome shotgun (WGS) entry which is preliminary data.</text>
</comment>
<feature type="domain" description="G" evidence="3">
    <location>
        <begin position="22"/>
        <end position="114"/>
    </location>
</feature>
<evidence type="ECO:0000313" key="5">
    <source>
        <dbReference type="Proteomes" id="UP001285908"/>
    </source>
</evidence>
<protein>
    <submittedName>
        <fullName evidence="4">P-loop containing nucleoside triphosphate hydrolase protein</fullName>
    </submittedName>
</protein>
<dbReference type="GO" id="GO:0016787">
    <property type="term" value="F:hydrolase activity"/>
    <property type="evidence" value="ECO:0007669"/>
    <property type="project" value="UniProtKB-KW"/>
</dbReference>
<evidence type="ECO:0000259" key="3">
    <source>
        <dbReference type="Pfam" id="PF01926"/>
    </source>
</evidence>
<keyword evidence="1" id="KW-0175">Coiled coil</keyword>
<feature type="region of interest" description="Disordered" evidence="2">
    <location>
        <begin position="307"/>
        <end position="387"/>
    </location>
</feature>
<reference evidence="4 5" key="1">
    <citation type="journal article" date="2023" name="Mol. Phylogenet. Evol.">
        <title>Genome-scale phylogeny and comparative genomics of the fungal order Sordariales.</title>
        <authorList>
            <person name="Hensen N."/>
            <person name="Bonometti L."/>
            <person name="Westerberg I."/>
            <person name="Brannstrom I.O."/>
            <person name="Guillou S."/>
            <person name="Cros-Aarteil S."/>
            <person name="Calhoun S."/>
            <person name="Haridas S."/>
            <person name="Kuo A."/>
            <person name="Mondo S."/>
            <person name="Pangilinan J."/>
            <person name="Riley R."/>
            <person name="LaButti K."/>
            <person name="Andreopoulos B."/>
            <person name="Lipzen A."/>
            <person name="Chen C."/>
            <person name="Yan M."/>
            <person name="Daum C."/>
            <person name="Ng V."/>
            <person name="Clum A."/>
            <person name="Steindorff A."/>
            <person name="Ohm R.A."/>
            <person name="Martin F."/>
            <person name="Silar P."/>
            <person name="Natvig D.O."/>
            <person name="Lalanne C."/>
            <person name="Gautier V."/>
            <person name="Ament-Velasquez S.L."/>
            <person name="Kruys A."/>
            <person name="Hutchinson M.I."/>
            <person name="Powell A.J."/>
            <person name="Barry K."/>
            <person name="Miller A.N."/>
            <person name="Grigoriev I.V."/>
            <person name="Debuchy R."/>
            <person name="Gladieux P."/>
            <person name="Hiltunen Thoren M."/>
            <person name="Johannesson H."/>
        </authorList>
    </citation>
    <scope>NUCLEOTIDE SEQUENCE [LARGE SCALE GENOMIC DNA]</scope>
    <source>
        <strain evidence="4 5">FGSC 10403</strain>
    </source>
</reference>
<name>A0AAJ0I7M7_9PEZI</name>
<dbReference type="InterPro" id="IPR006073">
    <property type="entry name" value="GTP-bd"/>
</dbReference>